<organism evidence="6 7">
    <name type="scientific">Oryctes borbonicus</name>
    <dbReference type="NCBI Taxonomy" id="1629725"/>
    <lineage>
        <taxon>Eukaryota</taxon>
        <taxon>Metazoa</taxon>
        <taxon>Ecdysozoa</taxon>
        <taxon>Arthropoda</taxon>
        <taxon>Hexapoda</taxon>
        <taxon>Insecta</taxon>
        <taxon>Pterygota</taxon>
        <taxon>Neoptera</taxon>
        <taxon>Endopterygota</taxon>
        <taxon>Coleoptera</taxon>
        <taxon>Polyphaga</taxon>
        <taxon>Scarabaeiformia</taxon>
        <taxon>Scarabaeidae</taxon>
        <taxon>Dynastinae</taxon>
        <taxon>Oryctes</taxon>
    </lineage>
</organism>
<dbReference type="EMBL" id="LJIG01009286">
    <property type="protein sequence ID" value="KRT83384.1"/>
    <property type="molecule type" value="Genomic_DNA"/>
</dbReference>
<dbReference type="AlphaFoldDB" id="A0A0T6B7P4"/>
<evidence type="ECO:0000256" key="2">
    <source>
        <dbReference type="ARBA" id="ARBA00004496"/>
    </source>
</evidence>
<dbReference type="InterPro" id="IPR051583">
    <property type="entry name" value="YAP1"/>
</dbReference>
<feature type="compositionally biased region" description="Acidic residues" evidence="5">
    <location>
        <begin position="45"/>
        <end position="54"/>
    </location>
</feature>
<proteinExistence type="predicted"/>
<dbReference type="GO" id="GO:0005634">
    <property type="term" value="C:nucleus"/>
    <property type="evidence" value="ECO:0007669"/>
    <property type="project" value="UniProtKB-SubCell"/>
</dbReference>
<keyword evidence="3" id="KW-0963">Cytoplasm</keyword>
<feature type="region of interest" description="Disordered" evidence="5">
    <location>
        <begin position="1"/>
        <end position="76"/>
    </location>
</feature>
<comment type="caution">
    <text evidence="6">The sequence shown here is derived from an EMBL/GenBank/DDBJ whole genome shotgun (WGS) entry which is preliminary data.</text>
</comment>
<evidence type="ECO:0000256" key="3">
    <source>
        <dbReference type="ARBA" id="ARBA00022490"/>
    </source>
</evidence>
<evidence type="ECO:0000256" key="5">
    <source>
        <dbReference type="SAM" id="MobiDB-lite"/>
    </source>
</evidence>
<gene>
    <name evidence="6" type="ORF">AMK59_3727</name>
</gene>
<dbReference type="GO" id="GO:0035329">
    <property type="term" value="P:hippo signaling"/>
    <property type="evidence" value="ECO:0007669"/>
    <property type="project" value="TreeGrafter"/>
</dbReference>
<dbReference type="GO" id="GO:0003713">
    <property type="term" value="F:transcription coactivator activity"/>
    <property type="evidence" value="ECO:0007669"/>
    <property type="project" value="TreeGrafter"/>
</dbReference>
<dbReference type="OrthoDB" id="2020426at2759"/>
<dbReference type="GO" id="GO:0005737">
    <property type="term" value="C:cytoplasm"/>
    <property type="evidence" value="ECO:0007669"/>
    <property type="project" value="UniProtKB-SubCell"/>
</dbReference>
<dbReference type="Proteomes" id="UP000051574">
    <property type="component" value="Unassembled WGS sequence"/>
</dbReference>
<sequence>MMRGSSTELQMDPFLSGLTDHSRQESADSGLGMGPTLSMPQTPEDFLENIDDNMEVGSGSHTMDTPDISSLSDNIDSTDDLVPSLHLGEEFPTIEDVQSLIRPENVLIWL</sequence>
<evidence type="ECO:0000256" key="1">
    <source>
        <dbReference type="ARBA" id="ARBA00004123"/>
    </source>
</evidence>
<accession>A0A0T6B7P4</accession>
<evidence type="ECO:0000256" key="4">
    <source>
        <dbReference type="ARBA" id="ARBA00023242"/>
    </source>
</evidence>
<evidence type="ECO:0000313" key="6">
    <source>
        <dbReference type="EMBL" id="KRT83384.1"/>
    </source>
</evidence>
<keyword evidence="7" id="KW-1185">Reference proteome</keyword>
<dbReference type="PANTHER" id="PTHR17616">
    <property type="entry name" value="YES-ASSOCIATED PROTEIN YAP1 FAMILY MEMBER"/>
    <property type="match status" value="1"/>
</dbReference>
<name>A0A0T6B7P4_9SCAR</name>
<feature type="compositionally biased region" description="Polar residues" evidence="5">
    <location>
        <begin position="59"/>
        <end position="75"/>
    </location>
</feature>
<reference evidence="6 7" key="1">
    <citation type="submission" date="2015-09" db="EMBL/GenBank/DDBJ databases">
        <title>Draft genome of the scarab beetle Oryctes borbonicus.</title>
        <authorList>
            <person name="Meyer J.M."/>
            <person name="Markov G.V."/>
            <person name="Baskaran P."/>
            <person name="Herrmann M."/>
            <person name="Sommer R.J."/>
            <person name="Roedelsperger C."/>
        </authorList>
    </citation>
    <scope>NUCLEOTIDE SEQUENCE [LARGE SCALE GENOMIC DNA]</scope>
    <source>
        <strain evidence="6">OB123</strain>
        <tissue evidence="6">Whole animal</tissue>
    </source>
</reference>
<evidence type="ECO:0000313" key="7">
    <source>
        <dbReference type="Proteomes" id="UP000051574"/>
    </source>
</evidence>
<protein>
    <submittedName>
        <fullName evidence="6">Uncharacterized protein</fullName>
    </submittedName>
</protein>
<dbReference type="GO" id="GO:0045944">
    <property type="term" value="P:positive regulation of transcription by RNA polymerase II"/>
    <property type="evidence" value="ECO:0007669"/>
    <property type="project" value="TreeGrafter"/>
</dbReference>
<keyword evidence="4" id="KW-0539">Nucleus</keyword>
<comment type="subcellular location">
    <subcellularLocation>
        <location evidence="2">Cytoplasm</location>
    </subcellularLocation>
    <subcellularLocation>
        <location evidence="1">Nucleus</location>
    </subcellularLocation>
</comment>
<dbReference type="PANTHER" id="PTHR17616:SF8">
    <property type="entry name" value="TRANSCRIPTIONAL COACTIVATOR YORKIE"/>
    <property type="match status" value="1"/>
</dbReference>